<dbReference type="EMBL" id="JBJQND010000004">
    <property type="protein sequence ID" value="KAL3879358.1"/>
    <property type="molecule type" value="Genomic_DNA"/>
</dbReference>
<protein>
    <submittedName>
        <fullName evidence="1">Uncharacterized protein</fullName>
    </submittedName>
</protein>
<evidence type="ECO:0000313" key="1">
    <source>
        <dbReference type="EMBL" id="KAL3879358.1"/>
    </source>
</evidence>
<dbReference type="AlphaFoldDB" id="A0ABD3X3F5"/>
<evidence type="ECO:0000313" key="2">
    <source>
        <dbReference type="Proteomes" id="UP001634394"/>
    </source>
</evidence>
<sequence>MHAIDGNPFMIRTWSMVGSSLFINVKKDNNTILHMSMGVDIDRNSTLRNGRMMLKYNQTIQELYLLFENISKEDQGIYKIQECYYTTFNISDETEADTYDRKDGRWYLEIYVLGMCTT</sequence>
<reference evidence="1 2" key="1">
    <citation type="submission" date="2024-11" db="EMBL/GenBank/DDBJ databases">
        <title>Chromosome-level genome assembly of the freshwater bivalve Anodonta woodiana.</title>
        <authorList>
            <person name="Chen X."/>
        </authorList>
    </citation>
    <scope>NUCLEOTIDE SEQUENCE [LARGE SCALE GENOMIC DNA]</scope>
    <source>
        <strain evidence="1">MN2024</strain>
        <tissue evidence="1">Gills</tissue>
    </source>
</reference>
<dbReference type="Proteomes" id="UP001634394">
    <property type="component" value="Unassembled WGS sequence"/>
</dbReference>
<comment type="caution">
    <text evidence="1">The sequence shown here is derived from an EMBL/GenBank/DDBJ whole genome shotgun (WGS) entry which is preliminary data.</text>
</comment>
<organism evidence="1 2">
    <name type="scientific">Sinanodonta woodiana</name>
    <name type="common">Chinese pond mussel</name>
    <name type="synonym">Anodonta woodiana</name>
    <dbReference type="NCBI Taxonomy" id="1069815"/>
    <lineage>
        <taxon>Eukaryota</taxon>
        <taxon>Metazoa</taxon>
        <taxon>Spiralia</taxon>
        <taxon>Lophotrochozoa</taxon>
        <taxon>Mollusca</taxon>
        <taxon>Bivalvia</taxon>
        <taxon>Autobranchia</taxon>
        <taxon>Heteroconchia</taxon>
        <taxon>Palaeoheterodonta</taxon>
        <taxon>Unionida</taxon>
        <taxon>Unionoidea</taxon>
        <taxon>Unionidae</taxon>
        <taxon>Unioninae</taxon>
        <taxon>Sinanodonta</taxon>
    </lineage>
</organism>
<accession>A0ABD3X3F5</accession>
<proteinExistence type="predicted"/>
<keyword evidence="2" id="KW-1185">Reference proteome</keyword>
<name>A0ABD3X3F5_SINWO</name>
<gene>
    <name evidence="1" type="ORF">ACJMK2_031656</name>
</gene>